<dbReference type="EMBL" id="CAVMJV010000018">
    <property type="protein sequence ID" value="CAK5063336.1"/>
    <property type="molecule type" value="Genomic_DNA"/>
</dbReference>
<name>A0ACB0YU97_MELEN</name>
<reference evidence="1" key="1">
    <citation type="submission" date="2023-11" db="EMBL/GenBank/DDBJ databases">
        <authorList>
            <person name="Poullet M."/>
        </authorList>
    </citation>
    <scope>NUCLEOTIDE SEQUENCE</scope>
    <source>
        <strain evidence="1">E1834</strain>
    </source>
</reference>
<comment type="caution">
    <text evidence="1">The sequence shown here is derived from an EMBL/GenBank/DDBJ whole genome shotgun (WGS) entry which is preliminary data.</text>
</comment>
<organism evidence="1 2">
    <name type="scientific">Meloidogyne enterolobii</name>
    <name type="common">Root-knot nematode worm</name>
    <name type="synonym">Meloidogyne mayaguensis</name>
    <dbReference type="NCBI Taxonomy" id="390850"/>
    <lineage>
        <taxon>Eukaryota</taxon>
        <taxon>Metazoa</taxon>
        <taxon>Ecdysozoa</taxon>
        <taxon>Nematoda</taxon>
        <taxon>Chromadorea</taxon>
        <taxon>Rhabditida</taxon>
        <taxon>Tylenchina</taxon>
        <taxon>Tylenchomorpha</taxon>
        <taxon>Tylenchoidea</taxon>
        <taxon>Meloidogynidae</taxon>
        <taxon>Meloidogyninae</taxon>
        <taxon>Meloidogyne</taxon>
    </lineage>
</organism>
<proteinExistence type="predicted"/>
<keyword evidence="2" id="KW-1185">Reference proteome</keyword>
<accession>A0ACB0YU97</accession>
<gene>
    <name evidence="1" type="ORF">MENTE1834_LOCUS16750</name>
</gene>
<evidence type="ECO:0000313" key="2">
    <source>
        <dbReference type="Proteomes" id="UP001497535"/>
    </source>
</evidence>
<protein>
    <submittedName>
        <fullName evidence="1">Uncharacterized protein</fullName>
    </submittedName>
</protein>
<evidence type="ECO:0000313" key="1">
    <source>
        <dbReference type="EMBL" id="CAK5063336.1"/>
    </source>
</evidence>
<dbReference type="Proteomes" id="UP001497535">
    <property type="component" value="Unassembled WGS sequence"/>
</dbReference>
<sequence length="84" mass="10209">MVPFRLALDPRVFFFMLVLSFFSFPPTFLFYVSFWQPHLKYFYFFFFNVTAKLPTYSGNLMRILYLEGIRFWIILVISITLILV</sequence>